<comment type="caution">
    <text evidence="1">The sequence shown here is derived from an EMBL/GenBank/DDBJ whole genome shotgun (WGS) entry which is preliminary data.</text>
</comment>
<evidence type="ECO:0000313" key="2">
    <source>
        <dbReference type="Proteomes" id="UP000814128"/>
    </source>
</evidence>
<reference evidence="1" key="2">
    <citation type="journal article" date="2022" name="New Phytol.">
        <title>Evolutionary transition to the ectomycorrhizal habit in the genomes of a hyperdiverse lineage of mushroom-forming fungi.</title>
        <authorList>
            <person name="Looney B."/>
            <person name="Miyauchi S."/>
            <person name="Morin E."/>
            <person name="Drula E."/>
            <person name="Courty P.E."/>
            <person name="Kohler A."/>
            <person name="Kuo A."/>
            <person name="LaButti K."/>
            <person name="Pangilinan J."/>
            <person name="Lipzen A."/>
            <person name="Riley R."/>
            <person name="Andreopoulos W."/>
            <person name="He G."/>
            <person name="Johnson J."/>
            <person name="Nolan M."/>
            <person name="Tritt A."/>
            <person name="Barry K.W."/>
            <person name="Grigoriev I.V."/>
            <person name="Nagy L.G."/>
            <person name="Hibbett D."/>
            <person name="Henrissat B."/>
            <person name="Matheny P.B."/>
            <person name="Labbe J."/>
            <person name="Martin F.M."/>
        </authorList>
    </citation>
    <scope>NUCLEOTIDE SEQUENCE</scope>
    <source>
        <strain evidence="1">EC-137</strain>
    </source>
</reference>
<protein>
    <submittedName>
        <fullName evidence="1">Uncharacterized protein</fullName>
    </submittedName>
</protein>
<dbReference type="Proteomes" id="UP000814128">
    <property type="component" value="Unassembled WGS sequence"/>
</dbReference>
<proteinExistence type="predicted"/>
<reference evidence="1" key="1">
    <citation type="submission" date="2021-02" db="EMBL/GenBank/DDBJ databases">
        <authorList>
            <consortium name="DOE Joint Genome Institute"/>
            <person name="Ahrendt S."/>
            <person name="Looney B.P."/>
            <person name="Miyauchi S."/>
            <person name="Morin E."/>
            <person name="Drula E."/>
            <person name="Courty P.E."/>
            <person name="Chicoki N."/>
            <person name="Fauchery L."/>
            <person name="Kohler A."/>
            <person name="Kuo A."/>
            <person name="Labutti K."/>
            <person name="Pangilinan J."/>
            <person name="Lipzen A."/>
            <person name="Riley R."/>
            <person name="Andreopoulos W."/>
            <person name="He G."/>
            <person name="Johnson J."/>
            <person name="Barry K.W."/>
            <person name="Grigoriev I.V."/>
            <person name="Nagy L."/>
            <person name="Hibbett D."/>
            <person name="Henrissat B."/>
            <person name="Matheny P.B."/>
            <person name="Labbe J."/>
            <person name="Martin F."/>
        </authorList>
    </citation>
    <scope>NUCLEOTIDE SEQUENCE</scope>
    <source>
        <strain evidence="1">EC-137</strain>
    </source>
</reference>
<dbReference type="EMBL" id="MU273536">
    <property type="protein sequence ID" value="KAI0032785.1"/>
    <property type="molecule type" value="Genomic_DNA"/>
</dbReference>
<accession>A0ACB8QMC9</accession>
<keyword evidence="2" id="KW-1185">Reference proteome</keyword>
<name>A0ACB8QMC9_9AGAM</name>
<evidence type="ECO:0000313" key="1">
    <source>
        <dbReference type="EMBL" id="KAI0032785.1"/>
    </source>
</evidence>
<sequence>MRSKGIDREAGCDPNVGGCYYHGVYAPTPEEMTAYQAAHLDPWAKTIKYGYYGIYFFSVGIGLAVLLELYRRWVRYRRLSSTNPSKTGFVQAKLLAFFRWVNYLRLPWTVERFIAPVWTSGSVSQTFVLGAGFLFCTGYCLGITYYLRPPFYGSPPLGLRSEWLAMAMLPFLFAFAQKRNLIGTMTGTPYQKLQVLHQGVSGLHFYMSIVHTIAMGISGSRELGLTSSIYVSGFAALVSLIWLCVASLPIFRSKAYEGFWLLHMAAVIAYLGTLWWHVYPELNAPDYMYATFAIFGWGLLIRIGWLIYRNLTMHKATAVLSSTGAVLLSIRTCMRWEPGQHVILRFLSLRPFESHPYSMASLSGTGHEHEMKFIVVPRAGFSKALAQRTANAGGRVELSVLVDGPLGEREDLRIYDNVLLFAGGSGISHILPLFLDLASCQRGDSGRHTLCTRVELVWAVRTLETVKWFEADILKALEGMPDNAIVVRVHVTGQPLGLADAKDDVPEAKGKSALGIELLEGRPNVRATVLNRSQEWTGRVALACKPLSSDIDCANAAAAAQLDILAGAAACDELHLTSEVFEW</sequence>
<gene>
    <name evidence="1" type="ORF">K488DRAFT_78280</name>
</gene>
<organism evidence="1 2">
    <name type="scientific">Vararia minispora EC-137</name>
    <dbReference type="NCBI Taxonomy" id="1314806"/>
    <lineage>
        <taxon>Eukaryota</taxon>
        <taxon>Fungi</taxon>
        <taxon>Dikarya</taxon>
        <taxon>Basidiomycota</taxon>
        <taxon>Agaricomycotina</taxon>
        <taxon>Agaricomycetes</taxon>
        <taxon>Russulales</taxon>
        <taxon>Lachnocladiaceae</taxon>
        <taxon>Vararia</taxon>
    </lineage>
</organism>